<keyword evidence="1" id="KW-1133">Transmembrane helix</keyword>
<evidence type="ECO:0000313" key="2">
    <source>
        <dbReference type="EMBL" id="EJL73315.1"/>
    </source>
</evidence>
<protein>
    <submittedName>
        <fullName evidence="2">Uncharacterized protein</fullName>
    </submittedName>
</protein>
<accession>J2JZJ9</accession>
<dbReference type="EMBL" id="AKJY01000023">
    <property type="protein sequence ID" value="EJL73315.1"/>
    <property type="molecule type" value="Genomic_DNA"/>
</dbReference>
<dbReference type="AlphaFoldDB" id="J2JZJ9"/>
<keyword evidence="1" id="KW-0472">Membrane</keyword>
<evidence type="ECO:0000313" key="3">
    <source>
        <dbReference type="Proteomes" id="UP000007509"/>
    </source>
</evidence>
<proteinExistence type="predicted"/>
<sequence>MPINKRLRTTFIPQTEKKRKCQKLLFATILLPFWIKKLLLSSPFKGFYFSNYYHITILCKLLSISSLNKPYFLVLYKKIHIIAFIFNFLKSHEKSWSRIWGRIWSLKTRSFKSDSGIYKGLKIGKRGTF</sequence>
<keyword evidence="3" id="KW-1185">Reference proteome</keyword>
<organism evidence="2 3">
    <name type="scientific">Chryseobacterium populi</name>
    <dbReference type="NCBI Taxonomy" id="1144316"/>
    <lineage>
        <taxon>Bacteria</taxon>
        <taxon>Pseudomonadati</taxon>
        <taxon>Bacteroidota</taxon>
        <taxon>Flavobacteriia</taxon>
        <taxon>Flavobacteriales</taxon>
        <taxon>Weeksellaceae</taxon>
        <taxon>Chryseobacterium group</taxon>
        <taxon>Chryseobacterium</taxon>
    </lineage>
</organism>
<dbReference type="Proteomes" id="UP000007509">
    <property type="component" value="Unassembled WGS sequence"/>
</dbReference>
<keyword evidence="1" id="KW-0812">Transmembrane</keyword>
<gene>
    <name evidence="2" type="ORF">PMI13_01568</name>
</gene>
<name>J2JZJ9_9FLAO</name>
<evidence type="ECO:0000256" key="1">
    <source>
        <dbReference type="SAM" id="Phobius"/>
    </source>
</evidence>
<reference evidence="2 3" key="1">
    <citation type="journal article" date="2012" name="J. Bacteriol.">
        <title>Twenty-one genome sequences from Pseudomonas species and 19 genome sequences from diverse bacteria isolated from the rhizosphere and endosphere of Populus deltoides.</title>
        <authorList>
            <person name="Brown S.D."/>
            <person name="Utturkar S.M."/>
            <person name="Klingeman D.M."/>
            <person name="Johnson C.M."/>
            <person name="Martin S.L."/>
            <person name="Land M.L."/>
            <person name="Lu T.Y."/>
            <person name="Schadt C.W."/>
            <person name="Doktycz M.J."/>
            <person name="Pelletier D.A."/>
        </authorList>
    </citation>
    <scope>NUCLEOTIDE SEQUENCE [LARGE SCALE GENOMIC DNA]</scope>
    <source>
        <strain evidence="2 3">CF314</strain>
    </source>
</reference>
<feature type="transmembrane region" description="Helical" evidence="1">
    <location>
        <begin position="21"/>
        <end position="40"/>
    </location>
</feature>
<comment type="caution">
    <text evidence="2">The sequence shown here is derived from an EMBL/GenBank/DDBJ whole genome shotgun (WGS) entry which is preliminary data.</text>
</comment>